<reference evidence="2 3" key="1">
    <citation type="submission" date="2024-03" db="EMBL/GenBank/DDBJ databases">
        <title>Human intestinal bacterial collection.</title>
        <authorList>
            <person name="Pauvert C."/>
            <person name="Hitch T.C.A."/>
            <person name="Clavel T."/>
        </authorList>
    </citation>
    <scope>NUCLEOTIDE SEQUENCE [LARGE SCALE GENOMIC DNA]</scope>
    <source>
        <strain evidence="2 3">CLA-JM-H38</strain>
    </source>
</reference>
<gene>
    <name evidence="2" type="ORF">WMO39_06945</name>
</gene>
<dbReference type="Proteomes" id="UP001490816">
    <property type="component" value="Unassembled WGS sequence"/>
</dbReference>
<dbReference type="EMBL" id="JBBMEZ010000016">
    <property type="protein sequence ID" value="MEQ2470064.1"/>
    <property type="molecule type" value="Genomic_DNA"/>
</dbReference>
<organism evidence="2 3">
    <name type="scientific">Ruminococcoides intestinale</name>
    <dbReference type="NCBI Taxonomy" id="3133162"/>
    <lineage>
        <taxon>Bacteria</taxon>
        <taxon>Bacillati</taxon>
        <taxon>Bacillota</taxon>
        <taxon>Clostridia</taxon>
        <taxon>Eubacteriales</taxon>
        <taxon>Oscillospiraceae</taxon>
        <taxon>Ruminococcoides</taxon>
    </lineage>
</organism>
<protein>
    <submittedName>
        <fullName evidence="2">VWA domain-containing protein</fullName>
    </submittedName>
</protein>
<accession>A0ABV1F9K8</accession>
<evidence type="ECO:0000313" key="2">
    <source>
        <dbReference type="EMBL" id="MEQ2470064.1"/>
    </source>
</evidence>
<evidence type="ECO:0000313" key="3">
    <source>
        <dbReference type="Proteomes" id="UP001490816"/>
    </source>
</evidence>
<dbReference type="RefSeq" id="WP_117949746.1">
    <property type="nucleotide sequence ID" value="NZ_JBBMEZ010000016.1"/>
</dbReference>
<evidence type="ECO:0000259" key="1">
    <source>
        <dbReference type="PROSITE" id="PS50234"/>
    </source>
</evidence>
<name>A0ABV1F9K8_9FIRM</name>
<comment type="caution">
    <text evidence="2">The sequence shown here is derived from an EMBL/GenBank/DDBJ whole genome shotgun (WGS) entry which is preliminary data.</text>
</comment>
<sequence>MNTKYFNDDMQQLDPKNINAIHMPVLFLLDTSYSMDGEPIRKLQKSINRFKKDVCKNPQVADIVDICIMGFNGSPYMIQEWRPIGDMSPVELSAEGGTNITAAIEGAISKMRERTNVYADEGIDLRVPWIIMLSDGYGGDVTDIAATIKQRTSEKKVKFWMLGIGGYDKETAAKLTEGKRILELADDAGYDFTDFFDFMSTSIKTVSTSAPGAKVHIDDPTEKPNSTLKHADLDAWLND</sequence>
<dbReference type="InterPro" id="IPR036465">
    <property type="entry name" value="vWFA_dom_sf"/>
</dbReference>
<dbReference type="PROSITE" id="PS50234">
    <property type="entry name" value="VWFA"/>
    <property type="match status" value="1"/>
</dbReference>
<keyword evidence="3" id="KW-1185">Reference proteome</keyword>
<dbReference type="Gene3D" id="3.40.50.410">
    <property type="entry name" value="von Willebrand factor, type A domain"/>
    <property type="match status" value="1"/>
</dbReference>
<dbReference type="InterPro" id="IPR002035">
    <property type="entry name" value="VWF_A"/>
</dbReference>
<dbReference type="SUPFAM" id="SSF53300">
    <property type="entry name" value="vWA-like"/>
    <property type="match status" value="1"/>
</dbReference>
<feature type="domain" description="VWFA" evidence="1">
    <location>
        <begin position="24"/>
        <end position="199"/>
    </location>
</feature>
<proteinExistence type="predicted"/>